<gene>
    <name evidence="2" type="ORF">Lbru_3125</name>
</gene>
<dbReference type="AlphaFoldDB" id="A0A0W0S161"/>
<comment type="caution">
    <text evidence="2">The sequence shown here is derived from an EMBL/GenBank/DDBJ whole genome shotgun (WGS) entry which is preliminary data.</text>
</comment>
<organism evidence="2 3">
    <name type="scientific">Legionella brunensis</name>
    <dbReference type="NCBI Taxonomy" id="29422"/>
    <lineage>
        <taxon>Bacteria</taxon>
        <taxon>Pseudomonadati</taxon>
        <taxon>Pseudomonadota</taxon>
        <taxon>Gammaproteobacteria</taxon>
        <taxon>Legionellales</taxon>
        <taxon>Legionellaceae</taxon>
        <taxon>Legionella</taxon>
    </lineage>
</organism>
<dbReference type="InterPro" id="IPR002625">
    <property type="entry name" value="Smr_dom"/>
</dbReference>
<sequence length="186" mass="21451">MADDFLSDEDKALFRKTVGTVKPMQKNKQVNFTTEKPRIAVNKQHDLTPKQHNVDFYLSDYYSEEVQANTVLSYCSHNIPYKRLRELKSGQIRWESRLDLHGLRPEAAKETLIRFIIEQSSLARRCLLIIHGKGSLNGEAPILKNLVNYWLRQFPQVLAFYSALGRDGGSGALYVLLKRQRGQEIE</sequence>
<protein>
    <submittedName>
        <fullName evidence="2">DNA mismatch repair protein-like protein</fullName>
    </submittedName>
</protein>
<dbReference type="Gene3D" id="3.30.1370.110">
    <property type="match status" value="1"/>
</dbReference>
<dbReference type="SUPFAM" id="SSF160443">
    <property type="entry name" value="SMR domain-like"/>
    <property type="match status" value="1"/>
</dbReference>
<proteinExistence type="predicted"/>
<dbReference type="STRING" id="29422.Lbru_3125"/>
<dbReference type="PANTHER" id="PTHR35562:SF2">
    <property type="entry name" value="DNA ENDONUCLEASE SMRA-RELATED"/>
    <property type="match status" value="1"/>
</dbReference>
<dbReference type="PANTHER" id="PTHR35562">
    <property type="entry name" value="DNA ENDONUCLEASE SMRA-RELATED"/>
    <property type="match status" value="1"/>
</dbReference>
<accession>A0A0W0S161</accession>
<dbReference type="EMBL" id="LNXV01000036">
    <property type="protein sequence ID" value="KTC77018.1"/>
    <property type="molecule type" value="Genomic_DNA"/>
</dbReference>
<dbReference type="SMART" id="SM00463">
    <property type="entry name" value="SMR"/>
    <property type="match status" value="1"/>
</dbReference>
<evidence type="ECO:0000313" key="3">
    <source>
        <dbReference type="Proteomes" id="UP000054742"/>
    </source>
</evidence>
<dbReference type="InterPro" id="IPR036063">
    <property type="entry name" value="Smr_dom_sf"/>
</dbReference>
<dbReference type="RefSeq" id="WP_058443067.1">
    <property type="nucleotide sequence ID" value="NZ_CAAAHU010000008.1"/>
</dbReference>
<name>A0A0W0S161_9GAMM</name>
<feature type="domain" description="Smr" evidence="1">
    <location>
        <begin position="98"/>
        <end position="178"/>
    </location>
</feature>
<evidence type="ECO:0000313" key="2">
    <source>
        <dbReference type="EMBL" id="KTC77018.1"/>
    </source>
</evidence>
<dbReference type="Pfam" id="PF01713">
    <property type="entry name" value="Smr"/>
    <property type="match status" value="1"/>
</dbReference>
<dbReference type="PATRIC" id="fig|29422.6.peg.3303"/>
<dbReference type="OrthoDB" id="9808881at2"/>
<reference evidence="2 3" key="1">
    <citation type="submission" date="2015-11" db="EMBL/GenBank/DDBJ databases">
        <title>Genomic analysis of 38 Legionella species identifies large and diverse effector repertoires.</title>
        <authorList>
            <person name="Burstein D."/>
            <person name="Amaro F."/>
            <person name="Zusman T."/>
            <person name="Lifshitz Z."/>
            <person name="Cohen O."/>
            <person name="Gilbert J.A."/>
            <person name="Pupko T."/>
            <person name="Shuman H.A."/>
            <person name="Segal G."/>
        </authorList>
    </citation>
    <scope>NUCLEOTIDE SEQUENCE [LARGE SCALE GENOMIC DNA]</scope>
    <source>
        <strain evidence="2 3">ATCC 43878</strain>
    </source>
</reference>
<evidence type="ECO:0000259" key="1">
    <source>
        <dbReference type="PROSITE" id="PS50828"/>
    </source>
</evidence>
<dbReference type="PROSITE" id="PS50828">
    <property type="entry name" value="SMR"/>
    <property type="match status" value="1"/>
</dbReference>
<keyword evidence="3" id="KW-1185">Reference proteome</keyword>
<dbReference type="Proteomes" id="UP000054742">
    <property type="component" value="Unassembled WGS sequence"/>
</dbReference>